<keyword evidence="2" id="KW-0808">Transferase</keyword>
<dbReference type="GO" id="GO:0032259">
    <property type="term" value="P:methylation"/>
    <property type="evidence" value="ECO:0007669"/>
    <property type="project" value="UniProtKB-KW"/>
</dbReference>
<evidence type="ECO:0000313" key="5">
    <source>
        <dbReference type="Proteomes" id="UP000178336"/>
    </source>
</evidence>
<dbReference type="Gene3D" id="3.40.50.150">
    <property type="entry name" value="Vaccinia Virus protein VP39"/>
    <property type="match status" value="1"/>
</dbReference>
<sequence length="167" mass="18847">MKYRKIKDELKEFANEVKNANGQNVLDLGCGSGIQSKQLIDEGLKVVGLDISPKMVAEARKRVPRAKFVVGDMAKLPFKKDSFDGVYARASLLHIPKDLIPKVLGLISKILVNGGYFYLALKKGQGEGEVEDERHERKVRRFFSFFNEEEVEDLLKDSGFNVEKINT</sequence>
<evidence type="ECO:0000256" key="2">
    <source>
        <dbReference type="ARBA" id="ARBA00022679"/>
    </source>
</evidence>
<comment type="caution">
    <text evidence="4">The sequence shown here is derived from an EMBL/GenBank/DDBJ whole genome shotgun (WGS) entry which is preliminary data.</text>
</comment>
<dbReference type="Pfam" id="PF13649">
    <property type="entry name" value="Methyltransf_25"/>
    <property type="match status" value="1"/>
</dbReference>
<dbReference type="Proteomes" id="UP000178336">
    <property type="component" value="Unassembled WGS sequence"/>
</dbReference>
<proteinExistence type="predicted"/>
<evidence type="ECO:0000256" key="1">
    <source>
        <dbReference type="ARBA" id="ARBA00022603"/>
    </source>
</evidence>
<feature type="domain" description="Methyltransferase" evidence="3">
    <location>
        <begin position="25"/>
        <end position="115"/>
    </location>
</feature>
<dbReference type="PANTHER" id="PTHR43861:SF1">
    <property type="entry name" value="TRANS-ACONITATE 2-METHYLTRANSFERASE"/>
    <property type="match status" value="1"/>
</dbReference>
<dbReference type="SUPFAM" id="SSF53335">
    <property type="entry name" value="S-adenosyl-L-methionine-dependent methyltransferases"/>
    <property type="match status" value="1"/>
</dbReference>
<dbReference type="STRING" id="1797724.A3A48_04005"/>
<dbReference type="PANTHER" id="PTHR43861">
    <property type="entry name" value="TRANS-ACONITATE 2-METHYLTRANSFERASE-RELATED"/>
    <property type="match status" value="1"/>
</dbReference>
<organism evidence="4 5">
    <name type="scientific">Candidatus Curtissbacteria bacterium RIFCSPLOWO2_01_FULL_37_9</name>
    <dbReference type="NCBI Taxonomy" id="1797724"/>
    <lineage>
        <taxon>Bacteria</taxon>
        <taxon>Candidatus Curtissiibacteriota</taxon>
    </lineage>
</organism>
<dbReference type="InterPro" id="IPR029063">
    <property type="entry name" value="SAM-dependent_MTases_sf"/>
</dbReference>
<evidence type="ECO:0000313" key="4">
    <source>
        <dbReference type="EMBL" id="OGD95994.1"/>
    </source>
</evidence>
<reference evidence="4 5" key="1">
    <citation type="journal article" date="2016" name="Nat. Commun.">
        <title>Thousands of microbial genomes shed light on interconnected biogeochemical processes in an aquifer system.</title>
        <authorList>
            <person name="Anantharaman K."/>
            <person name="Brown C.T."/>
            <person name="Hug L.A."/>
            <person name="Sharon I."/>
            <person name="Castelle C.J."/>
            <person name="Probst A.J."/>
            <person name="Thomas B.C."/>
            <person name="Singh A."/>
            <person name="Wilkins M.J."/>
            <person name="Karaoz U."/>
            <person name="Brodie E.L."/>
            <person name="Williams K.H."/>
            <person name="Hubbard S.S."/>
            <person name="Banfield J.F."/>
        </authorList>
    </citation>
    <scope>NUCLEOTIDE SEQUENCE [LARGE SCALE GENOMIC DNA]</scope>
</reference>
<dbReference type="EMBL" id="MFBN01000003">
    <property type="protein sequence ID" value="OGD95994.1"/>
    <property type="molecule type" value="Genomic_DNA"/>
</dbReference>
<protein>
    <recommendedName>
        <fullName evidence="3">Methyltransferase domain-containing protein</fullName>
    </recommendedName>
</protein>
<dbReference type="InterPro" id="IPR041698">
    <property type="entry name" value="Methyltransf_25"/>
</dbReference>
<dbReference type="GO" id="GO:0008168">
    <property type="term" value="F:methyltransferase activity"/>
    <property type="evidence" value="ECO:0007669"/>
    <property type="project" value="UniProtKB-KW"/>
</dbReference>
<evidence type="ECO:0000259" key="3">
    <source>
        <dbReference type="Pfam" id="PF13649"/>
    </source>
</evidence>
<name>A0A1F5GW01_9BACT</name>
<keyword evidence="1" id="KW-0489">Methyltransferase</keyword>
<gene>
    <name evidence="4" type="ORF">A3A48_04005</name>
</gene>
<dbReference type="CDD" id="cd02440">
    <property type="entry name" value="AdoMet_MTases"/>
    <property type="match status" value="1"/>
</dbReference>
<accession>A0A1F5GW01</accession>
<dbReference type="AlphaFoldDB" id="A0A1F5GW01"/>